<dbReference type="AlphaFoldDB" id="A0A370TTC6"/>
<reference evidence="2 3" key="1">
    <citation type="journal article" date="2018" name="IMA Fungus">
        <title>IMA Genome-F 9: Draft genome sequence of Annulohypoxylon stygium, Aspergillus mulundensis, Berkeleyomyces basicola (syn. Thielaviopsis basicola), Ceratocystis smalleyi, two Cercospora beticola strains, Coleophoma cylindrospora, Fusarium fracticaudum, Phialophora cf. hyalina, and Morchella septimelata.</title>
        <authorList>
            <person name="Wingfield B.D."/>
            <person name="Bills G.F."/>
            <person name="Dong Y."/>
            <person name="Huang W."/>
            <person name="Nel W.J."/>
            <person name="Swalarsk-Parry B.S."/>
            <person name="Vaghefi N."/>
            <person name="Wilken P.M."/>
            <person name="An Z."/>
            <person name="de Beer Z.W."/>
            <person name="De Vos L."/>
            <person name="Chen L."/>
            <person name="Duong T.A."/>
            <person name="Gao Y."/>
            <person name="Hammerbacher A."/>
            <person name="Kikkert J.R."/>
            <person name="Li Y."/>
            <person name="Li H."/>
            <person name="Li K."/>
            <person name="Li Q."/>
            <person name="Liu X."/>
            <person name="Ma X."/>
            <person name="Naidoo K."/>
            <person name="Pethybridge S.J."/>
            <person name="Sun J."/>
            <person name="Steenkamp E.T."/>
            <person name="van der Nest M.A."/>
            <person name="van Wyk S."/>
            <person name="Wingfield M.J."/>
            <person name="Xiong C."/>
            <person name="Yue Q."/>
            <person name="Zhang X."/>
        </authorList>
    </citation>
    <scope>NUCLEOTIDE SEQUENCE [LARGE SCALE GENOMIC DNA]</scope>
    <source>
        <strain evidence="2 3">BP 5553</strain>
    </source>
</reference>
<name>A0A370TTC6_9HELO</name>
<dbReference type="RefSeq" id="XP_031871442.1">
    <property type="nucleotide sequence ID" value="XM_032011749.1"/>
</dbReference>
<evidence type="ECO:0000313" key="2">
    <source>
        <dbReference type="EMBL" id="RDL38786.1"/>
    </source>
</evidence>
<accession>A0A370TTC6</accession>
<feature type="transmembrane region" description="Helical" evidence="1">
    <location>
        <begin position="6"/>
        <end position="22"/>
    </location>
</feature>
<protein>
    <submittedName>
        <fullName evidence="2">Uncharacterized protein</fullName>
    </submittedName>
</protein>
<comment type="caution">
    <text evidence="2">The sequence shown here is derived from an EMBL/GenBank/DDBJ whole genome shotgun (WGS) entry which is preliminary data.</text>
</comment>
<feature type="transmembrane region" description="Helical" evidence="1">
    <location>
        <begin position="42"/>
        <end position="60"/>
    </location>
</feature>
<organism evidence="2 3">
    <name type="scientific">Venustampulla echinocandica</name>
    <dbReference type="NCBI Taxonomy" id="2656787"/>
    <lineage>
        <taxon>Eukaryota</taxon>
        <taxon>Fungi</taxon>
        <taxon>Dikarya</taxon>
        <taxon>Ascomycota</taxon>
        <taxon>Pezizomycotina</taxon>
        <taxon>Leotiomycetes</taxon>
        <taxon>Helotiales</taxon>
        <taxon>Pleuroascaceae</taxon>
        <taxon>Venustampulla</taxon>
    </lineage>
</organism>
<gene>
    <name evidence="2" type="ORF">BP5553_03126</name>
</gene>
<dbReference type="Proteomes" id="UP000254866">
    <property type="component" value="Unassembled WGS sequence"/>
</dbReference>
<dbReference type="OrthoDB" id="3552736at2759"/>
<dbReference type="GeneID" id="43595975"/>
<evidence type="ECO:0000256" key="1">
    <source>
        <dbReference type="SAM" id="Phobius"/>
    </source>
</evidence>
<evidence type="ECO:0000313" key="3">
    <source>
        <dbReference type="Proteomes" id="UP000254866"/>
    </source>
</evidence>
<sequence length="266" mass="30054">MVSAVSLIAEFGWMLFLQSRLLKARYYSPEKPRKHPRSSVDILLVVIVFWALFIIVDHIFRLTFDLVYVVILKHGHDPLEETVVEPRHRSGAYDHGSLLRQVLATWIIHYVLNFWLETIVPLWKDILEDPDSVRDRFRVRTQELFELFIVITGINWMPELTSGAALNSMDEACGACHLVALEREKLADPTIGERILNWNITIDRGALDEIKEILGPPGGFGEMGFSVSNGGVCIGATAIGASFSLTFELKGAVEDQQSEKMSEEKE</sequence>
<keyword evidence="3" id="KW-1185">Reference proteome</keyword>
<keyword evidence="1" id="KW-0812">Transmembrane</keyword>
<proteinExistence type="predicted"/>
<keyword evidence="1" id="KW-1133">Transmembrane helix</keyword>
<keyword evidence="1" id="KW-0472">Membrane</keyword>
<dbReference type="EMBL" id="NPIC01000002">
    <property type="protein sequence ID" value="RDL38786.1"/>
    <property type="molecule type" value="Genomic_DNA"/>
</dbReference>